<proteinExistence type="predicted"/>
<reference evidence="1" key="1">
    <citation type="submission" date="2023-04" db="EMBL/GenBank/DDBJ databases">
        <authorList>
            <person name="Vijverberg K."/>
            <person name="Xiong W."/>
            <person name="Schranz E."/>
        </authorList>
    </citation>
    <scope>NUCLEOTIDE SEQUENCE</scope>
</reference>
<sequence>MRSMITESSKVLQRIAKTTDMAHLAGMDAITLTKLILDAHTRAAEHSDACEDLFRRVKFVGNLLVELRITNTDKEIPLQEGYCGDKVDDFESPVDDGELNCNVSEEDVRERS</sequence>
<accession>A0AA36E415</accession>
<evidence type="ECO:0000313" key="2">
    <source>
        <dbReference type="Proteomes" id="UP001177003"/>
    </source>
</evidence>
<keyword evidence="2" id="KW-1185">Reference proteome</keyword>
<gene>
    <name evidence="1" type="ORF">LSALG_LOCUS21856</name>
</gene>
<dbReference type="PANTHER" id="PTHR46604">
    <property type="entry name" value="PROTEIN MID1-COMPLEMENTING ACTIVITY 1"/>
    <property type="match status" value="1"/>
</dbReference>
<organism evidence="1 2">
    <name type="scientific">Lactuca saligna</name>
    <name type="common">Willowleaf lettuce</name>
    <dbReference type="NCBI Taxonomy" id="75948"/>
    <lineage>
        <taxon>Eukaryota</taxon>
        <taxon>Viridiplantae</taxon>
        <taxon>Streptophyta</taxon>
        <taxon>Embryophyta</taxon>
        <taxon>Tracheophyta</taxon>
        <taxon>Spermatophyta</taxon>
        <taxon>Magnoliopsida</taxon>
        <taxon>eudicotyledons</taxon>
        <taxon>Gunneridae</taxon>
        <taxon>Pentapetalae</taxon>
        <taxon>asterids</taxon>
        <taxon>campanulids</taxon>
        <taxon>Asterales</taxon>
        <taxon>Asteraceae</taxon>
        <taxon>Cichorioideae</taxon>
        <taxon>Cichorieae</taxon>
        <taxon>Lactucinae</taxon>
        <taxon>Lactuca</taxon>
    </lineage>
</organism>
<dbReference type="EMBL" id="OX465080">
    <property type="protein sequence ID" value="CAI9282206.1"/>
    <property type="molecule type" value="Genomic_DNA"/>
</dbReference>
<dbReference type="Proteomes" id="UP001177003">
    <property type="component" value="Chromosome 4"/>
</dbReference>
<evidence type="ECO:0000313" key="1">
    <source>
        <dbReference type="EMBL" id="CAI9282206.1"/>
    </source>
</evidence>
<protein>
    <submittedName>
        <fullName evidence="1">Uncharacterized protein</fullName>
    </submittedName>
</protein>
<dbReference type="PANTHER" id="PTHR46604:SF3">
    <property type="entry name" value="PROTEIN MID1-COMPLEMENTING ACTIVITY 1"/>
    <property type="match status" value="1"/>
</dbReference>
<name>A0AA36E415_LACSI</name>
<dbReference type="AlphaFoldDB" id="A0AA36E415"/>